<dbReference type="AlphaFoldDB" id="A0A2X2LU23"/>
<evidence type="ECO:0000313" key="2">
    <source>
        <dbReference type="Proteomes" id="UP000251241"/>
    </source>
</evidence>
<sequence>MGIIFVERGKKLQRNLRLGLFLPIGLLLFNRGCNFQNPPFRIMSYFTVVWQVFFIVKKCK</sequence>
<gene>
    <name evidence="1" type="ORF">NCTC11343_04956</name>
</gene>
<reference evidence="1 2" key="1">
    <citation type="submission" date="2018-06" db="EMBL/GenBank/DDBJ databases">
        <authorList>
            <consortium name="Pathogen Informatics"/>
            <person name="Doyle S."/>
        </authorList>
    </citation>
    <scope>NUCLEOTIDE SEQUENCE [LARGE SCALE GENOMIC DNA]</scope>
    <source>
        <strain evidence="1 2">NCTC11343</strain>
    </source>
</reference>
<proteinExistence type="predicted"/>
<name>A0A2X2LU23_SPHMU</name>
<dbReference type="Proteomes" id="UP000251241">
    <property type="component" value="Unassembled WGS sequence"/>
</dbReference>
<protein>
    <submittedName>
        <fullName evidence="1">Uncharacterized protein</fullName>
    </submittedName>
</protein>
<accession>A0A2X2LU23</accession>
<dbReference type="EMBL" id="UAUU01000011">
    <property type="protein sequence ID" value="SPZ93020.1"/>
    <property type="molecule type" value="Genomic_DNA"/>
</dbReference>
<evidence type="ECO:0000313" key="1">
    <source>
        <dbReference type="EMBL" id="SPZ93020.1"/>
    </source>
</evidence>
<organism evidence="1 2">
    <name type="scientific">Sphingobacterium multivorum</name>
    <dbReference type="NCBI Taxonomy" id="28454"/>
    <lineage>
        <taxon>Bacteria</taxon>
        <taxon>Pseudomonadati</taxon>
        <taxon>Bacteroidota</taxon>
        <taxon>Sphingobacteriia</taxon>
        <taxon>Sphingobacteriales</taxon>
        <taxon>Sphingobacteriaceae</taxon>
        <taxon>Sphingobacterium</taxon>
    </lineage>
</organism>